<dbReference type="GO" id="GO:0007165">
    <property type="term" value="P:signal transduction"/>
    <property type="evidence" value="ECO:0007669"/>
    <property type="project" value="UniProtKB-ARBA"/>
</dbReference>
<feature type="transmembrane region" description="Helical" evidence="5">
    <location>
        <begin position="15"/>
        <end position="37"/>
    </location>
</feature>
<keyword evidence="3 5" id="KW-1133">Transmembrane helix</keyword>
<dbReference type="Proteomes" id="UP000274350">
    <property type="component" value="Chromosome"/>
</dbReference>
<evidence type="ECO:0000313" key="8">
    <source>
        <dbReference type="EMBL" id="QJQ07451.1"/>
    </source>
</evidence>
<dbReference type="Gene3D" id="3.20.20.450">
    <property type="entry name" value="EAL domain"/>
    <property type="match status" value="1"/>
</dbReference>
<evidence type="ECO:0000256" key="5">
    <source>
        <dbReference type="SAM" id="Phobius"/>
    </source>
</evidence>
<feature type="transmembrane region" description="Helical" evidence="5">
    <location>
        <begin position="313"/>
        <end position="334"/>
    </location>
</feature>
<dbReference type="SUPFAM" id="SSF141868">
    <property type="entry name" value="EAL domain-like"/>
    <property type="match status" value="1"/>
</dbReference>
<dbReference type="InterPro" id="IPR001633">
    <property type="entry name" value="EAL_dom"/>
</dbReference>
<evidence type="ECO:0000259" key="6">
    <source>
        <dbReference type="PROSITE" id="PS50883"/>
    </source>
</evidence>
<dbReference type="OrthoDB" id="9813903at2"/>
<dbReference type="Gene3D" id="3.30.450.350">
    <property type="entry name" value="CHASE domain"/>
    <property type="match status" value="1"/>
</dbReference>
<dbReference type="SMART" id="SM00267">
    <property type="entry name" value="GGDEF"/>
    <property type="match status" value="1"/>
</dbReference>
<dbReference type="PANTHER" id="PTHR44757">
    <property type="entry name" value="DIGUANYLATE CYCLASE DGCP"/>
    <property type="match status" value="1"/>
</dbReference>
<dbReference type="InterPro" id="IPR042240">
    <property type="entry name" value="CHASE_sf"/>
</dbReference>
<proteinExistence type="predicted"/>
<dbReference type="InterPro" id="IPR035919">
    <property type="entry name" value="EAL_sf"/>
</dbReference>
<name>A0A6M4A839_9BURK</name>
<feature type="domain" description="GGDEF" evidence="7">
    <location>
        <begin position="511"/>
        <end position="644"/>
    </location>
</feature>
<protein>
    <submittedName>
        <fullName evidence="8">EAL domain-containing protein</fullName>
    </submittedName>
</protein>
<dbReference type="Gene3D" id="3.30.70.270">
    <property type="match status" value="1"/>
</dbReference>
<dbReference type="InterPro" id="IPR000160">
    <property type="entry name" value="GGDEF_dom"/>
</dbReference>
<comment type="subcellular location">
    <subcellularLocation>
        <location evidence="1">Membrane</location>
    </subcellularLocation>
</comment>
<dbReference type="NCBIfam" id="TIGR00254">
    <property type="entry name" value="GGDEF"/>
    <property type="match status" value="1"/>
</dbReference>
<dbReference type="FunFam" id="3.30.70.270:FF:000001">
    <property type="entry name" value="Diguanylate cyclase domain protein"/>
    <property type="match status" value="1"/>
</dbReference>
<dbReference type="KEGG" id="upi:EJG51_018385"/>
<dbReference type="Pfam" id="PF00563">
    <property type="entry name" value="EAL"/>
    <property type="match status" value="1"/>
</dbReference>
<sequence>MNQTRVIPFLRIKAIPAAALTAIVFLSITTWLCWLSLQISREDLQHRLQERVFQHHALIQNELDHEVSQLESFVSLYHISPSFDRYVFHSFANIENQPWLVAKLFSKKVKPEDFTQFENEVKTDTSVDVRGYPNFAIQDKLAHQDALVALYLEPRQLLQKVHGLNLEKWFPQGSKRMKESGQTLSFMLNTHPVLKGNNIILSVPVHETRLPIGTATQRQIAFIGTFTTVISVDKLLHDLFSDANFELSEATLSGSGFDDEALNIHLQLKPEKKLTSNVLRQSYHFMLPLSVPGKKWSIDYQIKTAETIKDQRAVWLIGLIGFLLSMFATGFVYLTVHTGKIAHRIARDMTSALHQSEESLLETQRLAKMGSFQLNRQLEMSAISGNIYALFGFGTEAAMVKFDQILQHVAPEDSAAFSEIINLAYETPVHTKLIVKIETSEISWLSLIVDSSLIDGSFTLRVIAMDVTEKYLAEQKIKHLAYQDTLTGLANRASLRIATEQALLHSKNDKQRLALLFLDLDRFKFINDTVGHDIGDQVLIEIALRLRSAVKSRDFIARLGGDEFVILLDELTSEADLRLIANRILALVSAPMLMGNHTYYLTTSIGISIAENAYPDADVLMKQADIAMYHSKEKGKNKYTIFSSHIAEALETKNKLEQELRIAIDESRFIPYFQPQYRVDTNQLCGAESLLRWNHPTRGILSAKEFIHTAEESGLIIQIGNQVLIDVCQTIARWDMPEDFVVGVNISSLQFFQIGFVDFVIHTIRQSGIAPQRLEIEVTETMIMQDTEVARTCLEQLHAFGVGISIDDFGTGYASLTYLRDFPVQRIKIDQSFVKGHTKNHKDMAIVKAISTLGHDFGMQVIAEGVETEEQLASLKQIGCDLYQGWLRSTAIPATAIEQLLAKHEGLS</sequence>
<dbReference type="InterPro" id="IPR029787">
    <property type="entry name" value="Nucleotide_cyclase"/>
</dbReference>
<dbReference type="PANTHER" id="PTHR44757:SF2">
    <property type="entry name" value="BIOFILM ARCHITECTURE MAINTENANCE PROTEIN MBAA"/>
    <property type="match status" value="1"/>
</dbReference>
<dbReference type="Pfam" id="PF00990">
    <property type="entry name" value="GGDEF"/>
    <property type="match status" value="1"/>
</dbReference>
<dbReference type="AlphaFoldDB" id="A0A6M4A839"/>
<dbReference type="InterPro" id="IPR043128">
    <property type="entry name" value="Rev_trsase/Diguanyl_cyclase"/>
</dbReference>
<dbReference type="EMBL" id="CP051152">
    <property type="protein sequence ID" value="QJQ07451.1"/>
    <property type="molecule type" value="Genomic_DNA"/>
</dbReference>
<dbReference type="InterPro" id="IPR006189">
    <property type="entry name" value="CHASE_dom"/>
</dbReference>
<dbReference type="SMART" id="SM00052">
    <property type="entry name" value="EAL"/>
    <property type="match status" value="1"/>
</dbReference>
<evidence type="ECO:0000259" key="7">
    <source>
        <dbReference type="PROSITE" id="PS50887"/>
    </source>
</evidence>
<reference evidence="8 9" key="1">
    <citation type="journal article" date="2019" name="Int. J. Syst. Evol. Microbiol.">
        <title>Undibacterium piscinae sp. nov., isolated from Korean shiner intestine.</title>
        <authorList>
            <person name="Lee S.Y."/>
            <person name="Kang W."/>
            <person name="Kim P.S."/>
            <person name="Kim H.S."/>
            <person name="Sung H."/>
            <person name="Shin N.R."/>
            <person name="Whon T.W."/>
            <person name="Yun J.H."/>
            <person name="Lee J.Y."/>
            <person name="Lee J.Y."/>
            <person name="Jung M.J."/>
            <person name="Jeong Y.S."/>
            <person name="Tak E.J."/>
            <person name="Han J.E."/>
            <person name="Hyun D.W."/>
            <person name="Kang M.S."/>
            <person name="Lee K.E."/>
            <person name="Lee B.H."/>
            <person name="Bae J.W."/>
        </authorList>
    </citation>
    <scope>NUCLEOTIDE SEQUENCE [LARGE SCALE GENOMIC DNA]</scope>
    <source>
        <strain evidence="8 9">S11R28</strain>
    </source>
</reference>
<evidence type="ECO:0000313" key="9">
    <source>
        <dbReference type="Proteomes" id="UP000274350"/>
    </source>
</evidence>
<dbReference type="PROSITE" id="PS50883">
    <property type="entry name" value="EAL"/>
    <property type="match status" value="1"/>
</dbReference>
<dbReference type="SUPFAM" id="SSF55073">
    <property type="entry name" value="Nucleotide cyclase"/>
    <property type="match status" value="1"/>
</dbReference>
<dbReference type="Gene3D" id="3.30.450.20">
    <property type="entry name" value="PAS domain"/>
    <property type="match status" value="1"/>
</dbReference>
<dbReference type="CDD" id="cd01948">
    <property type="entry name" value="EAL"/>
    <property type="match status" value="1"/>
</dbReference>
<gene>
    <name evidence="8" type="ORF">EJG51_018385</name>
</gene>
<feature type="domain" description="EAL" evidence="6">
    <location>
        <begin position="653"/>
        <end position="905"/>
    </location>
</feature>
<dbReference type="CDD" id="cd01949">
    <property type="entry name" value="GGDEF"/>
    <property type="match status" value="1"/>
</dbReference>
<dbReference type="InterPro" id="IPR052155">
    <property type="entry name" value="Biofilm_reg_signaling"/>
</dbReference>
<dbReference type="Pfam" id="PF03924">
    <property type="entry name" value="CHASE"/>
    <property type="match status" value="1"/>
</dbReference>
<keyword evidence="9" id="KW-1185">Reference proteome</keyword>
<dbReference type="GO" id="GO:0003824">
    <property type="term" value="F:catalytic activity"/>
    <property type="evidence" value="ECO:0007669"/>
    <property type="project" value="UniProtKB-ARBA"/>
</dbReference>
<keyword evidence="2 5" id="KW-0812">Transmembrane</keyword>
<organism evidence="8 9">
    <name type="scientific">Undibacterium piscinae</name>
    <dbReference type="NCBI Taxonomy" id="2495591"/>
    <lineage>
        <taxon>Bacteria</taxon>
        <taxon>Pseudomonadati</taxon>
        <taxon>Pseudomonadota</taxon>
        <taxon>Betaproteobacteria</taxon>
        <taxon>Burkholderiales</taxon>
        <taxon>Oxalobacteraceae</taxon>
        <taxon>Undibacterium</taxon>
    </lineage>
</organism>
<evidence type="ECO:0000256" key="3">
    <source>
        <dbReference type="ARBA" id="ARBA00022989"/>
    </source>
</evidence>
<keyword evidence="4 5" id="KW-0472">Membrane</keyword>
<evidence type="ECO:0000256" key="1">
    <source>
        <dbReference type="ARBA" id="ARBA00004370"/>
    </source>
</evidence>
<dbReference type="PROSITE" id="PS50887">
    <property type="entry name" value="GGDEF"/>
    <property type="match status" value="1"/>
</dbReference>
<evidence type="ECO:0000256" key="2">
    <source>
        <dbReference type="ARBA" id="ARBA00022692"/>
    </source>
</evidence>
<dbReference type="GO" id="GO:0016020">
    <property type="term" value="C:membrane"/>
    <property type="evidence" value="ECO:0007669"/>
    <property type="project" value="UniProtKB-SubCell"/>
</dbReference>
<accession>A0A6M4A839</accession>
<evidence type="ECO:0000256" key="4">
    <source>
        <dbReference type="ARBA" id="ARBA00023136"/>
    </source>
</evidence>